<gene>
    <name evidence="11" type="ORF">CALCODRAFT_504598</name>
</gene>
<dbReference type="InterPro" id="IPR011545">
    <property type="entry name" value="DEAD/DEAH_box_helicase_dom"/>
</dbReference>
<dbReference type="PANTHER" id="PTHR24031">
    <property type="entry name" value="RNA HELICASE"/>
    <property type="match status" value="1"/>
</dbReference>
<dbReference type="CDD" id="cd17956">
    <property type="entry name" value="DEADc_DDX51"/>
    <property type="match status" value="1"/>
</dbReference>
<comment type="domain">
    <text evidence="7">The Q motif is unique to and characteristic of the DEAD box family of RNA helicases and controls ATP binding and hydrolysis.</text>
</comment>
<dbReference type="SMART" id="SM00490">
    <property type="entry name" value="HELICc"/>
    <property type="match status" value="1"/>
</dbReference>
<evidence type="ECO:0000259" key="10">
    <source>
        <dbReference type="PROSITE" id="PS51194"/>
    </source>
</evidence>
<dbReference type="InParanoid" id="A0A165CC66"/>
<dbReference type="GO" id="GO:0003723">
    <property type="term" value="F:RNA binding"/>
    <property type="evidence" value="ECO:0007669"/>
    <property type="project" value="UniProtKB-UniRule"/>
</dbReference>
<dbReference type="InterPro" id="IPR027417">
    <property type="entry name" value="P-loop_NTPase"/>
</dbReference>
<reference evidence="11 12" key="1">
    <citation type="journal article" date="2016" name="Mol. Biol. Evol.">
        <title>Comparative Genomics of Early-Diverging Mushroom-Forming Fungi Provides Insights into the Origins of Lignocellulose Decay Capabilities.</title>
        <authorList>
            <person name="Nagy L.G."/>
            <person name="Riley R."/>
            <person name="Tritt A."/>
            <person name="Adam C."/>
            <person name="Daum C."/>
            <person name="Floudas D."/>
            <person name="Sun H."/>
            <person name="Yadav J.S."/>
            <person name="Pangilinan J."/>
            <person name="Larsson K.H."/>
            <person name="Matsuura K."/>
            <person name="Barry K."/>
            <person name="Labutti K."/>
            <person name="Kuo R."/>
            <person name="Ohm R.A."/>
            <person name="Bhattacharya S.S."/>
            <person name="Shirouzu T."/>
            <person name="Yoshinaga Y."/>
            <person name="Martin F.M."/>
            <person name="Grigoriev I.V."/>
            <person name="Hibbett D.S."/>
        </authorList>
    </citation>
    <scope>NUCLEOTIDE SEQUENCE [LARGE SCALE GENOMIC DNA]</scope>
    <source>
        <strain evidence="11 12">HHB12733</strain>
    </source>
</reference>
<keyword evidence="1 6" id="KW-0547">Nucleotide-binding</keyword>
<comment type="similarity">
    <text evidence="6">Belongs to the DEAD box helicase family.</text>
</comment>
<dbReference type="Proteomes" id="UP000076842">
    <property type="component" value="Unassembled WGS sequence"/>
</dbReference>
<evidence type="ECO:0000256" key="7">
    <source>
        <dbReference type="RuleBase" id="RU365068"/>
    </source>
</evidence>
<evidence type="ECO:0000313" key="11">
    <source>
        <dbReference type="EMBL" id="KZT50565.1"/>
    </source>
</evidence>
<dbReference type="OrthoDB" id="3370at2759"/>
<keyword evidence="4 6" id="KW-0067">ATP-binding</keyword>
<evidence type="ECO:0000256" key="8">
    <source>
        <dbReference type="SAM" id="MobiDB-lite"/>
    </source>
</evidence>
<dbReference type="Pfam" id="PF00271">
    <property type="entry name" value="Helicase_C"/>
    <property type="match status" value="1"/>
</dbReference>
<feature type="region of interest" description="Disordered" evidence="8">
    <location>
        <begin position="1"/>
        <end position="97"/>
    </location>
</feature>
<dbReference type="FunCoup" id="A0A165CC66">
    <property type="interactions" value="719"/>
</dbReference>
<evidence type="ECO:0000256" key="3">
    <source>
        <dbReference type="ARBA" id="ARBA00022806"/>
    </source>
</evidence>
<evidence type="ECO:0000259" key="9">
    <source>
        <dbReference type="PROSITE" id="PS51192"/>
    </source>
</evidence>
<dbReference type="AlphaFoldDB" id="A0A165CC66"/>
<dbReference type="GO" id="GO:0016787">
    <property type="term" value="F:hydrolase activity"/>
    <property type="evidence" value="ECO:0007669"/>
    <property type="project" value="UniProtKB-KW"/>
</dbReference>
<dbReference type="GO" id="GO:0003724">
    <property type="term" value="F:RNA helicase activity"/>
    <property type="evidence" value="ECO:0007669"/>
    <property type="project" value="UniProtKB-EC"/>
</dbReference>
<dbReference type="GO" id="GO:0005524">
    <property type="term" value="F:ATP binding"/>
    <property type="evidence" value="ECO:0007669"/>
    <property type="project" value="UniProtKB-UniRule"/>
</dbReference>
<evidence type="ECO:0000256" key="2">
    <source>
        <dbReference type="ARBA" id="ARBA00022801"/>
    </source>
</evidence>
<protein>
    <recommendedName>
        <fullName evidence="7">ATP-dependent RNA helicase</fullName>
        <ecNumber evidence="7">3.6.4.13</ecNumber>
    </recommendedName>
</protein>
<feature type="domain" description="Helicase ATP-binding" evidence="9">
    <location>
        <begin position="216"/>
        <end position="439"/>
    </location>
</feature>
<dbReference type="PROSITE" id="PS51192">
    <property type="entry name" value="HELICASE_ATP_BIND_1"/>
    <property type="match status" value="1"/>
</dbReference>
<keyword evidence="5 7" id="KW-0694">RNA-binding</keyword>
<evidence type="ECO:0000256" key="6">
    <source>
        <dbReference type="RuleBase" id="RU000492"/>
    </source>
</evidence>
<evidence type="ECO:0000256" key="4">
    <source>
        <dbReference type="ARBA" id="ARBA00022840"/>
    </source>
</evidence>
<feature type="compositionally biased region" description="Basic and acidic residues" evidence="8">
    <location>
        <begin position="9"/>
        <end position="23"/>
    </location>
</feature>
<dbReference type="InterPro" id="IPR000629">
    <property type="entry name" value="RNA-helicase_DEAD-box_CS"/>
</dbReference>
<evidence type="ECO:0000313" key="12">
    <source>
        <dbReference type="Proteomes" id="UP000076842"/>
    </source>
</evidence>
<dbReference type="STRING" id="1353952.A0A165CC66"/>
<evidence type="ECO:0000256" key="5">
    <source>
        <dbReference type="ARBA" id="ARBA00022884"/>
    </source>
</evidence>
<dbReference type="SMART" id="SM00487">
    <property type="entry name" value="DEXDc"/>
    <property type="match status" value="1"/>
</dbReference>
<dbReference type="Pfam" id="PF00270">
    <property type="entry name" value="DEAD"/>
    <property type="match status" value="1"/>
</dbReference>
<comment type="catalytic activity">
    <reaction evidence="7">
        <text>ATP + H2O = ADP + phosphate + H(+)</text>
        <dbReference type="Rhea" id="RHEA:13065"/>
        <dbReference type="ChEBI" id="CHEBI:15377"/>
        <dbReference type="ChEBI" id="CHEBI:15378"/>
        <dbReference type="ChEBI" id="CHEBI:30616"/>
        <dbReference type="ChEBI" id="CHEBI:43474"/>
        <dbReference type="ChEBI" id="CHEBI:456216"/>
        <dbReference type="EC" id="3.6.4.13"/>
    </reaction>
</comment>
<sequence length="661" mass="72943">MEQEGAGNDETREGAAPLDDGKREKRKKRKDRPTGEVGDGEPDDAGVKKSEKKKRRKTADAPLAEELQDDDEEELVRARSPTAVEGDSPSGSEADADVDADAQVIGSVLDEPPLEPTDAPMRSPTPPYLPSFPLPLAPPAPSASDLARQGLDRALLRAELVSSSLTLPLSDPGVDLGLSERMRRRLDALGVHTLFAVQAALWPWLLSGPEARRGLYEPRRPPRDACVSAPTGSGKTLAYGVPIVEVLGKRVVTRLRALVVLPTRDLVQQVRETLESLCKGTGLRVGSATGAQSWAKEQRQLVEDLETKLQGGSSKVDILICTPGRLIDHLNGTPNFSLQHLRFLVIDEADRLLTQSFQSFLPQVLAAITPPTPRLPPQSATDADGLPVPDALAPAWRDVPRKWGDPEAQPSCQKLLFSATMTRDPGILKALGLRNPKYFMVTGAREGEQEDAIVREEFAVPETLTEHLMVVPTDLKPLYLFHLLHTHPITNALIFTKSAESTTRLMRLLEFFESSWVAEAAGREPVIARAYSSELPKGERRAILDQFKQGRIGVLVASDLISRGIDIPSVAHVVNYDVPLDMRKYVHRAGRTARAGRDGDVWSLVEEQEARWVREMLKEAGHWRRVKKLKMEESVLDPLKTHYMKALEKLKQVYSKDNKEA</sequence>
<name>A0A165CC66_9BASI</name>
<dbReference type="Gene3D" id="3.40.50.300">
    <property type="entry name" value="P-loop containing nucleotide triphosphate hydrolases"/>
    <property type="match status" value="2"/>
</dbReference>
<dbReference type="EMBL" id="KV424161">
    <property type="protein sequence ID" value="KZT50565.1"/>
    <property type="molecule type" value="Genomic_DNA"/>
</dbReference>
<accession>A0A165CC66</accession>
<comment type="function">
    <text evidence="7">RNA helicase.</text>
</comment>
<dbReference type="PROSITE" id="PS51194">
    <property type="entry name" value="HELICASE_CTER"/>
    <property type="match status" value="1"/>
</dbReference>
<dbReference type="SUPFAM" id="SSF52540">
    <property type="entry name" value="P-loop containing nucleoside triphosphate hydrolases"/>
    <property type="match status" value="1"/>
</dbReference>
<organism evidence="11 12">
    <name type="scientific">Calocera cornea HHB12733</name>
    <dbReference type="NCBI Taxonomy" id="1353952"/>
    <lineage>
        <taxon>Eukaryota</taxon>
        <taxon>Fungi</taxon>
        <taxon>Dikarya</taxon>
        <taxon>Basidiomycota</taxon>
        <taxon>Agaricomycotina</taxon>
        <taxon>Dacrymycetes</taxon>
        <taxon>Dacrymycetales</taxon>
        <taxon>Dacrymycetaceae</taxon>
        <taxon>Calocera</taxon>
    </lineage>
</organism>
<dbReference type="CDD" id="cd18787">
    <property type="entry name" value="SF2_C_DEAD"/>
    <property type="match status" value="1"/>
</dbReference>
<dbReference type="InterPro" id="IPR014001">
    <property type="entry name" value="Helicase_ATP-bd"/>
</dbReference>
<keyword evidence="2 6" id="KW-0378">Hydrolase</keyword>
<evidence type="ECO:0000256" key="1">
    <source>
        <dbReference type="ARBA" id="ARBA00022741"/>
    </source>
</evidence>
<proteinExistence type="inferred from homology"/>
<keyword evidence="3 6" id="KW-0347">Helicase</keyword>
<keyword evidence="12" id="KW-1185">Reference proteome</keyword>
<dbReference type="PROSITE" id="PS00039">
    <property type="entry name" value="DEAD_ATP_HELICASE"/>
    <property type="match status" value="1"/>
</dbReference>
<feature type="domain" description="Helicase C-terminal" evidence="10">
    <location>
        <begin position="463"/>
        <end position="637"/>
    </location>
</feature>
<dbReference type="InterPro" id="IPR001650">
    <property type="entry name" value="Helicase_C-like"/>
</dbReference>
<dbReference type="EC" id="3.6.4.13" evidence="7"/>